<dbReference type="EMBL" id="SWFS01000026">
    <property type="protein sequence ID" value="KAA8917575.1"/>
    <property type="molecule type" value="Genomic_DNA"/>
</dbReference>
<evidence type="ECO:0000313" key="7">
    <source>
        <dbReference type="Proteomes" id="UP000761534"/>
    </source>
</evidence>
<dbReference type="InterPro" id="IPR019775">
    <property type="entry name" value="WD40_repeat_CS"/>
</dbReference>
<dbReference type="Proteomes" id="UP000761534">
    <property type="component" value="Unassembled WGS sequence"/>
</dbReference>
<evidence type="ECO:0008006" key="8">
    <source>
        <dbReference type="Google" id="ProtNLM"/>
    </source>
</evidence>
<keyword evidence="2 4" id="KW-0853">WD repeat</keyword>
<dbReference type="AlphaFoldDB" id="A0A642VDV4"/>
<keyword evidence="3" id="KW-0677">Repeat</keyword>
<feature type="compositionally biased region" description="Acidic residues" evidence="5">
    <location>
        <begin position="62"/>
        <end position="75"/>
    </location>
</feature>
<dbReference type="Pfam" id="PF00400">
    <property type="entry name" value="WD40"/>
    <property type="match status" value="3"/>
</dbReference>
<evidence type="ECO:0000256" key="4">
    <source>
        <dbReference type="PROSITE-ProRule" id="PRU00221"/>
    </source>
</evidence>
<feature type="region of interest" description="Disordered" evidence="5">
    <location>
        <begin position="41"/>
        <end position="95"/>
    </location>
</feature>
<dbReference type="InterPro" id="IPR015943">
    <property type="entry name" value="WD40/YVTN_repeat-like_dom_sf"/>
</dbReference>
<comment type="caution">
    <text evidence="6">The sequence shown here is derived from an EMBL/GenBank/DDBJ whole genome shotgun (WGS) entry which is preliminary data.</text>
</comment>
<dbReference type="Gene3D" id="2.130.10.10">
    <property type="entry name" value="YVTN repeat-like/Quinoprotein amine dehydrogenase"/>
    <property type="match status" value="1"/>
</dbReference>
<dbReference type="PANTHER" id="PTHR14091">
    <property type="entry name" value="PERIODIC TRYPTOPHAN PROTEIN 1"/>
    <property type="match status" value="1"/>
</dbReference>
<gene>
    <name evidence="6" type="ORF">TRICI_000268</name>
</gene>
<dbReference type="PANTHER" id="PTHR14091:SF0">
    <property type="entry name" value="PERIODIC TRYPTOPHAN PROTEIN 1 HOMOLOG"/>
    <property type="match status" value="1"/>
</dbReference>
<dbReference type="PROSITE" id="PS50082">
    <property type="entry name" value="WD_REPEATS_2"/>
    <property type="match status" value="2"/>
</dbReference>
<dbReference type="PROSITE" id="PS00678">
    <property type="entry name" value="WD_REPEATS_1"/>
    <property type="match status" value="2"/>
</dbReference>
<dbReference type="GO" id="GO:0006364">
    <property type="term" value="P:rRNA processing"/>
    <property type="evidence" value="ECO:0007669"/>
    <property type="project" value="InterPro"/>
</dbReference>
<dbReference type="OrthoDB" id="270624at2759"/>
<dbReference type="PROSITE" id="PS50294">
    <property type="entry name" value="WD_REPEATS_REGION"/>
    <property type="match status" value="2"/>
</dbReference>
<dbReference type="PRINTS" id="PR00320">
    <property type="entry name" value="GPROTEINBRPT"/>
</dbReference>
<evidence type="ECO:0000256" key="1">
    <source>
        <dbReference type="ARBA" id="ARBA00022553"/>
    </source>
</evidence>
<feature type="compositionally biased region" description="Acidic residues" evidence="5">
    <location>
        <begin position="516"/>
        <end position="543"/>
    </location>
</feature>
<accession>A0A642VDV4</accession>
<keyword evidence="7" id="KW-1185">Reference proteome</keyword>
<reference evidence="6" key="1">
    <citation type="journal article" date="2019" name="G3 (Bethesda)">
        <title>Genome Assemblies of Two Rare Opportunistic Yeast Pathogens: Diutina rugosa (syn. Candida rugosa) and Trichomonascus ciferrii (syn. Candida ciferrii).</title>
        <authorList>
            <person name="Mixao V."/>
            <person name="Saus E."/>
            <person name="Hansen A.P."/>
            <person name="Lass-Florl C."/>
            <person name="Gabaldon T."/>
        </authorList>
    </citation>
    <scope>NUCLEOTIDE SEQUENCE</scope>
    <source>
        <strain evidence="6">CBS 4856</strain>
    </source>
</reference>
<dbReference type="InterPro" id="IPR001680">
    <property type="entry name" value="WD40_rpt"/>
</dbReference>
<evidence type="ECO:0000256" key="2">
    <source>
        <dbReference type="ARBA" id="ARBA00022574"/>
    </source>
</evidence>
<sequence>MLSATTWVPRGFPAEYPIKYELDEEEMQRISEMAKLQLEEAQEDLDEAKDVEKKINKMKEGSDDEDDIANDEDLKEYDMEHYDDTDGEEDDASGGKGLAMFGNLKSVAYHEPGEKDPYITVDPEEEEEEKEELRVLPTDNMILAAKTEDDVSFMEVYVYDDNPETEDGGPKNDLYVHHDFMLPSFPLCVEWLDYRVGKAREEGNPDQPGNFCAIGTFEPEIEVWNLDVVDSAFPDLILGQRPENADTESNTVKMSKKKKKKALSKKLNDEYHIDAVLSLSANRSHRNLLVSGSADTTVKLWDLNNGSCAKSFQFHGGKVSSVNWNPRESTVLLSGGYDAHAIVSDLRTDDKEGQRKWKVDGDIEGVKWSPNGQDFYVSTENGRVYKFDARKPGSSVWTLQAHDSEVSSFDINPFVEDYMVTASTDKTVKLWNLSAESSKKGPSMILSRDLDIGKVFSVGFAPDREVFGHIVAAGSGGDVKVWDTMTNRVVREAMGKKKLQEFASKENADEKIVGLPDEEEEEESDDDEVDEDQDEEEDSDEEV</sequence>
<evidence type="ECO:0000256" key="3">
    <source>
        <dbReference type="ARBA" id="ARBA00022737"/>
    </source>
</evidence>
<feature type="region of interest" description="Disordered" evidence="5">
    <location>
        <begin position="505"/>
        <end position="543"/>
    </location>
</feature>
<dbReference type="SUPFAM" id="SSF50978">
    <property type="entry name" value="WD40 repeat-like"/>
    <property type="match status" value="1"/>
</dbReference>
<organism evidence="6 7">
    <name type="scientific">Trichomonascus ciferrii</name>
    <dbReference type="NCBI Taxonomy" id="44093"/>
    <lineage>
        <taxon>Eukaryota</taxon>
        <taxon>Fungi</taxon>
        <taxon>Dikarya</taxon>
        <taxon>Ascomycota</taxon>
        <taxon>Saccharomycotina</taxon>
        <taxon>Dipodascomycetes</taxon>
        <taxon>Dipodascales</taxon>
        <taxon>Trichomonascaceae</taxon>
        <taxon>Trichomonascus</taxon>
        <taxon>Trichomonascus ciferrii complex</taxon>
    </lineage>
</organism>
<protein>
    <recommendedName>
        <fullName evidence="8">Anaphase-promoting complex subunit 4 WD40 domain-containing protein</fullName>
    </recommendedName>
</protein>
<feature type="compositionally biased region" description="Basic and acidic residues" evidence="5">
    <location>
        <begin position="48"/>
        <end position="61"/>
    </location>
</feature>
<dbReference type="InterPro" id="IPR044285">
    <property type="entry name" value="PWP1"/>
</dbReference>
<evidence type="ECO:0000256" key="5">
    <source>
        <dbReference type="SAM" id="MobiDB-lite"/>
    </source>
</evidence>
<evidence type="ECO:0000313" key="6">
    <source>
        <dbReference type="EMBL" id="KAA8917575.1"/>
    </source>
</evidence>
<dbReference type="VEuPathDB" id="FungiDB:TRICI_000268"/>
<name>A0A642VDV4_9ASCO</name>
<dbReference type="InterPro" id="IPR020472">
    <property type="entry name" value="WD40_PAC1"/>
</dbReference>
<feature type="repeat" description="WD" evidence="4">
    <location>
        <begin position="399"/>
        <end position="441"/>
    </location>
</feature>
<dbReference type="GO" id="GO:0005634">
    <property type="term" value="C:nucleus"/>
    <property type="evidence" value="ECO:0007669"/>
    <property type="project" value="TreeGrafter"/>
</dbReference>
<dbReference type="SMART" id="SM00320">
    <property type="entry name" value="WD40"/>
    <property type="match status" value="5"/>
</dbReference>
<feature type="repeat" description="WD" evidence="4">
    <location>
        <begin position="269"/>
        <end position="311"/>
    </location>
</feature>
<dbReference type="InterPro" id="IPR036322">
    <property type="entry name" value="WD40_repeat_dom_sf"/>
</dbReference>
<keyword evidence="1" id="KW-0597">Phosphoprotein</keyword>
<proteinExistence type="predicted"/>